<dbReference type="InterPro" id="IPR001128">
    <property type="entry name" value="Cyt_P450"/>
</dbReference>
<evidence type="ECO:0000256" key="9">
    <source>
        <dbReference type="ARBA" id="ARBA00023033"/>
    </source>
</evidence>
<dbReference type="AlphaFoldDB" id="A0A9R0VBC4"/>
<feature type="binding site" description="axial binding residue" evidence="11">
    <location>
        <position position="382"/>
    </location>
    <ligand>
        <name>heme</name>
        <dbReference type="ChEBI" id="CHEBI:30413"/>
    </ligand>
    <ligandPart>
        <name>Fe</name>
        <dbReference type="ChEBI" id="CHEBI:18248"/>
    </ligandPart>
</feature>
<keyword evidence="4" id="KW-0812">Transmembrane</keyword>
<dbReference type="GO" id="GO:0016020">
    <property type="term" value="C:membrane"/>
    <property type="evidence" value="ECO:0007669"/>
    <property type="project" value="UniProtKB-SubCell"/>
</dbReference>
<dbReference type="PRINTS" id="PR00385">
    <property type="entry name" value="P450"/>
</dbReference>
<evidence type="ECO:0000256" key="5">
    <source>
        <dbReference type="ARBA" id="ARBA00022723"/>
    </source>
</evidence>
<evidence type="ECO:0008006" key="14">
    <source>
        <dbReference type="Google" id="ProtNLM"/>
    </source>
</evidence>
<dbReference type="SUPFAM" id="SSF48264">
    <property type="entry name" value="Cytochrome P450"/>
    <property type="match status" value="1"/>
</dbReference>
<evidence type="ECO:0000256" key="7">
    <source>
        <dbReference type="ARBA" id="ARBA00023002"/>
    </source>
</evidence>
<evidence type="ECO:0000256" key="10">
    <source>
        <dbReference type="ARBA" id="ARBA00023136"/>
    </source>
</evidence>
<comment type="cofactor">
    <cofactor evidence="11">
        <name>heme</name>
        <dbReference type="ChEBI" id="CHEBI:30413"/>
    </cofactor>
</comment>
<proteinExistence type="inferred from homology"/>
<dbReference type="InterPro" id="IPR036396">
    <property type="entry name" value="Cyt_P450_sf"/>
</dbReference>
<organism evidence="12 13">
    <name type="scientific">Triticum turgidum subsp. durum</name>
    <name type="common">Durum wheat</name>
    <name type="synonym">Triticum durum</name>
    <dbReference type="NCBI Taxonomy" id="4567"/>
    <lineage>
        <taxon>Eukaryota</taxon>
        <taxon>Viridiplantae</taxon>
        <taxon>Streptophyta</taxon>
        <taxon>Embryophyta</taxon>
        <taxon>Tracheophyta</taxon>
        <taxon>Spermatophyta</taxon>
        <taxon>Magnoliopsida</taxon>
        <taxon>Liliopsida</taxon>
        <taxon>Poales</taxon>
        <taxon>Poaceae</taxon>
        <taxon>BOP clade</taxon>
        <taxon>Pooideae</taxon>
        <taxon>Triticodae</taxon>
        <taxon>Triticeae</taxon>
        <taxon>Triticinae</taxon>
        <taxon>Triticum</taxon>
    </lineage>
</organism>
<dbReference type="GO" id="GO:0004497">
    <property type="term" value="F:monooxygenase activity"/>
    <property type="evidence" value="ECO:0007669"/>
    <property type="project" value="UniProtKB-KW"/>
</dbReference>
<dbReference type="PRINTS" id="PR00463">
    <property type="entry name" value="EP450I"/>
</dbReference>
<dbReference type="PANTHER" id="PTHR24282:SF211">
    <property type="entry name" value="CYTOCHROME P450-RELATED"/>
    <property type="match status" value="1"/>
</dbReference>
<evidence type="ECO:0000256" key="8">
    <source>
        <dbReference type="ARBA" id="ARBA00023004"/>
    </source>
</evidence>
<evidence type="ECO:0000256" key="1">
    <source>
        <dbReference type="ARBA" id="ARBA00004370"/>
    </source>
</evidence>
<dbReference type="Pfam" id="PF00067">
    <property type="entry name" value="p450"/>
    <property type="match status" value="1"/>
</dbReference>
<keyword evidence="5 11" id="KW-0479">Metal-binding</keyword>
<evidence type="ECO:0000313" key="12">
    <source>
        <dbReference type="EMBL" id="VAH19054.1"/>
    </source>
</evidence>
<dbReference type="GO" id="GO:0020037">
    <property type="term" value="F:heme binding"/>
    <property type="evidence" value="ECO:0007669"/>
    <property type="project" value="InterPro"/>
</dbReference>
<dbReference type="PANTHER" id="PTHR24282">
    <property type="entry name" value="CYTOCHROME P450 FAMILY MEMBER"/>
    <property type="match status" value="1"/>
</dbReference>
<dbReference type="InterPro" id="IPR050665">
    <property type="entry name" value="Cytochrome_P450_Monooxygen"/>
</dbReference>
<reference evidence="12 13" key="1">
    <citation type="submission" date="2017-09" db="EMBL/GenBank/DDBJ databases">
        <authorList>
            <consortium name="International Durum Wheat Genome Sequencing Consortium (IDWGSC)"/>
            <person name="Milanesi L."/>
        </authorList>
    </citation>
    <scope>NUCLEOTIDE SEQUENCE [LARGE SCALE GENOMIC DNA]</scope>
    <source>
        <strain evidence="13">cv. Svevo</strain>
    </source>
</reference>
<comment type="similarity">
    <text evidence="2">Belongs to the cytochrome P450 family.</text>
</comment>
<dbReference type="Proteomes" id="UP000324705">
    <property type="component" value="Chromosome 1B"/>
</dbReference>
<dbReference type="EMBL" id="LT934112">
    <property type="protein sequence ID" value="VAH19054.1"/>
    <property type="molecule type" value="Genomic_DNA"/>
</dbReference>
<keyword evidence="6" id="KW-1133">Transmembrane helix</keyword>
<evidence type="ECO:0000256" key="2">
    <source>
        <dbReference type="ARBA" id="ARBA00010617"/>
    </source>
</evidence>
<comment type="subcellular location">
    <subcellularLocation>
        <location evidence="1">Membrane</location>
    </subcellularLocation>
</comment>
<gene>
    <name evidence="12" type="ORF">TRITD_1Bv1G147810</name>
</gene>
<evidence type="ECO:0000256" key="4">
    <source>
        <dbReference type="ARBA" id="ARBA00022692"/>
    </source>
</evidence>
<dbReference type="Gene3D" id="1.10.630.10">
    <property type="entry name" value="Cytochrome P450"/>
    <property type="match status" value="1"/>
</dbReference>
<name>A0A9R0VBC4_TRITD</name>
<sequence length="434" mass="48982">MGAVAALLLAGLLAALTYVLRALHSIVWVPHRLERRLRRQGIRGPPRSLLSGNAAEYVAMTKAAQSKPLASFHHAFIGRAAPQYREWAARYGCPFGWIPEISAITLSMLDKWEVQGETRAEFEIDVNKEFHTLSADVISCVAFGSSYEEGKRIFQLQDEQIQLVILAMRTFYFPGFRYVPTKKNRRRHSLNKEIRNSLRRLIEINRNKCEDSKNLLGLMLSASKADNEFKMGIEEIIDECKTFYFAGKETTANLLTWATLLLALNQEWQHKARDEVLQVCGKNEHPNAETLSSLKIVNMVLKETLRLYPPALFVNRTVTRDVKLGKLDIPAGTQVNLPIVDTHHDVGIWGVNAEEFDPSRFADGKSYHLGAYFPFGIGPAICVGQNLAMVEAKLVLAIVLQRFAFDVSPSYVHAPMMVMTLQPQYGAQLRIRKI</sequence>
<dbReference type="GO" id="GO:0016705">
    <property type="term" value="F:oxidoreductase activity, acting on paired donors, with incorporation or reduction of molecular oxygen"/>
    <property type="evidence" value="ECO:0007669"/>
    <property type="project" value="InterPro"/>
</dbReference>
<keyword evidence="9" id="KW-0503">Monooxygenase</keyword>
<keyword evidence="7" id="KW-0560">Oxidoreductase</keyword>
<dbReference type="GO" id="GO:0006629">
    <property type="term" value="P:lipid metabolic process"/>
    <property type="evidence" value="ECO:0007669"/>
    <property type="project" value="UniProtKB-ARBA"/>
</dbReference>
<protein>
    <recommendedName>
        <fullName evidence="14">Cytochrome P450</fullName>
    </recommendedName>
</protein>
<accession>A0A9R0VBC4</accession>
<keyword evidence="13" id="KW-1185">Reference proteome</keyword>
<keyword evidence="10" id="KW-0472">Membrane</keyword>
<evidence type="ECO:0000313" key="13">
    <source>
        <dbReference type="Proteomes" id="UP000324705"/>
    </source>
</evidence>
<keyword evidence="3 11" id="KW-0349">Heme</keyword>
<dbReference type="Gramene" id="TRITD1Bv1G147810.2">
    <property type="protein sequence ID" value="TRITD1Bv1G147810.2"/>
    <property type="gene ID" value="TRITD1Bv1G147810"/>
</dbReference>
<dbReference type="GO" id="GO:0005506">
    <property type="term" value="F:iron ion binding"/>
    <property type="evidence" value="ECO:0007669"/>
    <property type="project" value="InterPro"/>
</dbReference>
<dbReference type="InterPro" id="IPR002401">
    <property type="entry name" value="Cyt_P450_E_grp-I"/>
</dbReference>
<evidence type="ECO:0000256" key="3">
    <source>
        <dbReference type="ARBA" id="ARBA00022617"/>
    </source>
</evidence>
<evidence type="ECO:0000256" key="6">
    <source>
        <dbReference type="ARBA" id="ARBA00022989"/>
    </source>
</evidence>
<evidence type="ECO:0000256" key="11">
    <source>
        <dbReference type="PIRSR" id="PIRSR602401-1"/>
    </source>
</evidence>
<keyword evidence="8 11" id="KW-0408">Iron</keyword>